<dbReference type="EMBL" id="CP017599">
    <property type="protein sequence ID" value="AOX00103.1"/>
    <property type="molecule type" value="Genomic_DNA"/>
</dbReference>
<gene>
    <name evidence="1" type="ORF">BJP34_12185</name>
</gene>
<name>A0A1D8TRA3_9CYAN</name>
<dbReference type="AlphaFoldDB" id="A0A1D8TRA3"/>
<accession>A0A1D8TRA3</accession>
<sequence>MHFLESREQARGKRQEGKNSVYLIAMKNAVIMVNSENNDTQHFSKELLVNYSKRFNLYFCYLLDFVVLTQPTRW</sequence>
<evidence type="ECO:0000313" key="1">
    <source>
        <dbReference type="EMBL" id="AOX00103.1"/>
    </source>
</evidence>
<dbReference type="KEGG" id="mpro:BJP34_12185"/>
<organism evidence="1 2">
    <name type="scientific">Moorena producens PAL-8-15-08-1</name>
    <dbReference type="NCBI Taxonomy" id="1458985"/>
    <lineage>
        <taxon>Bacteria</taxon>
        <taxon>Bacillati</taxon>
        <taxon>Cyanobacteriota</taxon>
        <taxon>Cyanophyceae</taxon>
        <taxon>Coleofasciculales</taxon>
        <taxon>Coleofasciculaceae</taxon>
        <taxon>Moorena</taxon>
    </lineage>
</organism>
<proteinExistence type="predicted"/>
<reference evidence="2" key="1">
    <citation type="submission" date="2016-10" db="EMBL/GenBank/DDBJ databases">
        <title>Comparative genomics uncovers the prolific and rare metabolic potential of the cyanobacterial genus Moorea.</title>
        <authorList>
            <person name="Leao T."/>
            <person name="Castelao G."/>
            <person name="Korobeynikov A."/>
            <person name="Monroe E.A."/>
            <person name="Podell S."/>
            <person name="Glukhov E."/>
            <person name="Allen E."/>
            <person name="Gerwick W.H."/>
            <person name="Gerwick L."/>
        </authorList>
    </citation>
    <scope>NUCLEOTIDE SEQUENCE [LARGE SCALE GENOMIC DNA]</scope>
    <source>
        <strain evidence="2">PAL-8-15-08-1</strain>
    </source>
</reference>
<dbReference type="Proteomes" id="UP000177870">
    <property type="component" value="Chromosome"/>
</dbReference>
<protein>
    <submittedName>
        <fullName evidence="1">Uncharacterized protein</fullName>
    </submittedName>
</protein>
<evidence type="ECO:0000313" key="2">
    <source>
        <dbReference type="Proteomes" id="UP000177870"/>
    </source>
</evidence>